<dbReference type="RefSeq" id="WP_267653855.1">
    <property type="nucleotide sequence ID" value="NZ_JAOVZR010000001.1"/>
</dbReference>
<comment type="caution">
    <text evidence="2">The sequence shown here is derived from an EMBL/GenBank/DDBJ whole genome shotgun (WGS) entry which is preliminary data.</text>
</comment>
<proteinExistence type="predicted"/>
<dbReference type="EMBL" id="JAOVZR010000001">
    <property type="protein sequence ID" value="MCY0148284.1"/>
    <property type="molecule type" value="Genomic_DNA"/>
</dbReference>
<dbReference type="Proteomes" id="UP001073227">
    <property type="component" value="Unassembled WGS sequence"/>
</dbReference>
<feature type="signal peptide" evidence="1">
    <location>
        <begin position="1"/>
        <end position="26"/>
    </location>
</feature>
<keyword evidence="1" id="KW-0732">Signal</keyword>
<dbReference type="InterPro" id="IPR018740">
    <property type="entry name" value="DUF2282_membr"/>
</dbReference>
<protein>
    <submittedName>
        <fullName evidence="2">DUF2282 domain-containing protein</fullName>
    </submittedName>
</protein>
<evidence type="ECO:0000313" key="3">
    <source>
        <dbReference type="Proteomes" id="UP001073227"/>
    </source>
</evidence>
<dbReference type="Pfam" id="PF10048">
    <property type="entry name" value="DUF2282"/>
    <property type="match status" value="1"/>
</dbReference>
<evidence type="ECO:0000313" key="2">
    <source>
        <dbReference type="EMBL" id="MCY0148284.1"/>
    </source>
</evidence>
<keyword evidence="3" id="KW-1185">Reference proteome</keyword>
<evidence type="ECO:0000256" key="1">
    <source>
        <dbReference type="SAM" id="SignalP"/>
    </source>
</evidence>
<organism evidence="2 3">
    <name type="scientific">Hoeflea algicola</name>
    <dbReference type="NCBI Taxonomy" id="2983763"/>
    <lineage>
        <taxon>Bacteria</taxon>
        <taxon>Pseudomonadati</taxon>
        <taxon>Pseudomonadota</taxon>
        <taxon>Alphaproteobacteria</taxon>
        <taxon>Hyphomicrobiales</taxon>
        <taxon>Rhizobiaceae</taxon>
        <taxon>Hoeflea</taxon>
    </lineage>
</organism>
<sequence>MSKKSIIGASALAGAVAMAISGASFVASTDNAAAATEKCYGVALVGKNDCAAGPGTTCAGTSKVDFQGNSWKYVDAGTCATMSLDGDRMGSLEPLTRDIPA</sequence>
<gene>
    <name evidence="2" type="ORF">OEG84_11325</name>
</gene>
<accession>A0ABT3Z919</accession>
<feature type="chain" id="PRO_5046979994" evidence="1">
    <location>
        <begin position="27"/>
        <end position="101"/>
    </location>
</feature>
<name>A0ABT3Z919_9HYPH</name>
<reference evidence="2" key="1">
    <citation type="submission" date="2022-10" db="EMBL/GenBank/DDBJ databases">
        <title>Hoeflea sp. G2-23, isolated from marine algae.</title>
        <authorList>
            <person name="Kristyanto S."/>
            <person name="Kim J.M."/>
            <person name="Jeon C.O."/>
        </authorList>
    </citation>
    <scope>NUCLEOTIDE SEQUENCE</scope>
    <source>
        <strain evidence="2">G2-23</strain>
    </source>
</reference>